<organism evidence="2 3">
    <name type="scientific">Rhodanobacter caeni</name>
    <dbReference type="NCBI Taxonomy" id="657654"/>
    <lineage>
        <taxon>Bacteria</taxon>
        <taxon>Pseudomonadati</taxon>
        <taxon>Pseudomonadota</taxon>
        <taxon>Gammaproteobacteria</taxon>
        <taxon>Lysobacterales</taxon>
        <taxon>Rhodanobacteraceae</taxon>
        <taxon>Rhodanobacter</taxon>
    </lineage>
</organism>
<dbReference type="RefSeq" id="WP_343883184.1">
    <property type="nucleotide sequence ID" value="NZ_BAAAFO010000004.1"/>
</dbReference>
<comment type="caution">
    <text evidence="2">The sequence shown here is derived from an EMBL/GenBank/DDBJ whole genome shotgun (WGS) entry which is preliminary data.</text>
</comment>
<evidence type="ECO:0008006" key="4">
    <source>
        <dbReference type="Google" id="ProtNLM"/>
    </source>
</evidence>
<name>A0ABP3EEZ4_9GAMM</name>
<proteinExistence type="predicted"/>
<evidence type="ECO:0000256" key="1">
    <source>
        <dbReference type="SAM" id="SignalP"/>
    </source>
</evidence>
<evidence type="ECO:0000313" key="3">
    <source>
        <dbReference type="Proteomes" id="UP001500657"/>
    </source>
</evidence>
<feature type="chain" id="PRO_5046021113" description="Peptidase A2 domain-containing protein" evidence="1">
    <location>
        <begin position="20"/>
        <end position="326"/>
    </location>
</feature>
<keyword evidence="1" id="KW-0732">Signal</keyword>
<accession>A0ABP3EEZ4</accession>
<reference evidence="3" key="1">
    <citation type="journal article" date="2019" name="Int. J. Syst. Evol. Microbiol.">
        <title>The Global Catalogue of Microorganisms (GCM) 10K type strain sequencing project: providing services to taxonomists for standard genome sequencing and annotation.</title>
        <authorList>
            <consortium name="The Broad Institute Genomics Platform"/>
            <consortium name="The Broad Institute Genome Sequencing Center for Infectious Disease"/>
            <person name="Wu L."/>
            <person name="Ma J."/>
        </authorList>
    </citation>
    <scope>NUCLEOTIDE SEQUENCE [LARGE SCALE GENOMIC DNA]</scope>
    <source>
        <strain evidence="3">JCM 16242</strain>
    </source>
</reference>
<feature type="signal peptide" evidence="1">
    <location>
        <begin position="1"/>
        <end position="19"/>
    </location>
</feature>
<sequence length="326" mass="34679">MITIWTAALALTSATPAQALPTHYEAGHFYATPQTVDGASLRLLVDTGGGGAAGMYWLSAKAAQRLGLKTGTCMVEGDALMVATPPPYRSGQPLPPPEGPCAGKLLVNPGPYPDDGQLGAAYLGSRVWTFDYPARQLRVEGGNWHPDPAAHRTPLGFQTDTHGKVMQHFPRIVVHIDGKPLDMLLDTGATAHPTPAGKAAAGTETVNGFGVTSYITTSMLESWHKAHPGWVIVEDGDDLMAPRFKARLIEVPVVEIAGWSVGPVWFTERPDRAFHGMMASLMDASPEGAIGANVLARFRLTIDYPHAAAWFRCTGSCTVAVSDASK</sequence>
<protein>
    <recommendedName>
        <fullName evidence="4">Peptidase A2 domain-containing protein</fullName>
    </recommendedName>
</protein>
<dbReference type="Proteomes" id="UP001500657">
    <property type="component" value="Unassembled WGS sequence"/>
</dbReference>
<dbReference type="EMBL" id="BAAAFO010000004">
    <property type="protein sequence ID" value="GAA0259105.1"/>
    <property type="molecule type" value="Genomic_DNA"/>
</dbReference>
<evidence type="ECO:0000313" key="2">
    <source>
        <dbReference type="EMBL" id="GAA0259105.1"/>
    </source>
</evidence>
<keyword evidence="3" id="KW-1185">Reference proteome</keyword>
<gene>
    <name evidence="2" type="ORF">GCM10009126_25460</name>
</gene>